<evidence type="ECO:0000313" key="7">
    <source>
        <dbReference type="EMBL" id="GIJ58936.1"/>
    </source>
</evidence>
<dbReference type="PANTHER" id="PTHR43133">
    <property type="entry name" value="RNA POLYMERASE ECF-TYPE SIGMA FACTO"/>
    <property type="match status" value="1"/>
</dbReference>
<evidence type="ECO:0000256" key="2">
    <source>
        <dbReference type="ARBA" id="ARBA00023015"/>
    </source>
</evidence>
<evidence type="ECO:0000313" key="8">
    <source>
        <dbReference type="Proteomes" id="UP000612585"/>
    </source>
</evidence>
<keyword evidence="5" id="KW-0804">Transcription</keyword>
<dbReference type="GO" id="GO:0016987">
    <property type="term" value="F:sigma factor activity"/>
    <property type="evidence" value="ECO:0007669"/>
    <property type="project" value="UniProtKB-KW"/>
</dbReference>
<keyword evidence="8" id="KW-1185">Reference proteome</keyword>
<dbReference type="Gene3D" id="1.10.10.10">
    <property type="entry name" value="Winged helix-like DNA-binding domain superfamily/Winged helix DNA-binding domain"/>
    <property type="match status" value="1"/>
</dbReference>
<dbReference type="InterPro" id="IPR036388">
    <property type="entry name" value="WH-like_DNA-bd_sf"/>
</dbReference>
<evidence type="ECO:0000256" key="5">
    <source>
        <dbReference type="ARBA" id="ARBA00023163"/>
    </source>
</evidence>
<dbReference type="EMBL" id="BOPG01000044">
    <property type="protein sequence ID" value="GIJ58936.1"/>
    <property type="molecule type" value="Genomic_DNA"/>
</dbReference>
<dbReference type="RefSeq" id="WP_204000456.1">
    <property type="nucleotide sequence ID" value="NZ_BOPG01000044.1"/>
</dbReference>
<dbReference type="InterPro" id="IPR013324">
    <property type="entry name" value="RNA_pol_sigma_r3/r4-like"/>
</dbReference>
<keyword evidence="4" id="KW-0238">DNA-binding</keyword>
<protein>
    <submittedName>
        <fullName evidence="7">RNA polymerase sigma factor</fullName>
    </submittedName>
</protein>
<evidence type="ECO:0000256" key="1">
    <source>
        <dbReference type="ARBA" id="ARBA00010641"/>
    </source>
</evidence>
<sequence length="194" mass="22221">MPEDLAPSRPANMSEDFDSYFRDDVSLLTAFLIKLGADPQEAADAVQETGLKMFSIWGKIDHPRAYARRTAERVYLRSKARRADEDTRLMQGGWAVQGLSDQPSEVLIFNEEASELINMIRMLPPKQRRVFAWRLDGFTPAEVATELKEPVGRVYSALRDANQSMREMWDRLKLEREQRVEAAGRGKTDERPGF</sequence>
<feature type="domain" description="RNA polymerase sigma factor 70 region 4 type 2" evidence="6">
    <location>
        <begin position="115"/>
        <end position="161"/>
    </location>
</feature>
<dbReference type="InterPro" id="IPR039425">
    <property type="entry name" value="RNA_pol_sigma-70-like"/>
</dbReference>
<keyword evidence="3" id="KW-0731">Sigma factor</keyword>
<dbReference type="SUPFAM" id="SSF88659">
    <property type="entry name" value="Sigma3 and sigma4 domains of RNA polymerase sigma factors"/>
    <property type="match status" value="1"/>
</dbReference>
<comment type="caution">
    <text evidence="7">The sequence shown here is derived from an EMBL/GenBank/DDBJ whole genome shotgun (WGS) entry which is preliminary data.</text>
</comment>
<keyword evidence="2" id="KW-0805">Transcription regulation</keyword>
<evidence type="ECO:0000256" key="3">
    <source>
        <dbReference type="ARBA" id="ARBA00023082"/>
    </source>
</evidence>
<dbReference type="InterPro" id="IPR013325">
    <property type="entry name" value="RNA_pol_sigma_r2"/>
</dbReference>
<dbReference type="Gene3D" id="1.10.1740.10">
    <property type="match status" value="1"/>
</dbReference>
<dbReference type="SUPFAM" id="SSF88946">
    <property type="entry name" value="Sigma2 domain of RNA polymerase sigma factors"/>
    <property type="match status" value="1"/>
</dbReference>
<dbReference type="AlphaFoldDB" id="A0A8J3Z7S2"/>
<proteinExistence type="inferred from homology"/>
<dbReference type="GO" id="GO:0006352">
    <property type="term" value="P:DNA-templated transcription initiation"/>
    <property type="evidence" value="ECO:0007669"/>
    <property type="project" value="InterPro"/>
</dbReference>
<gene>
    <name evidence="7" type="primary">rpoE_35</name>
    <name evidence="7" type="ORF">Vau01_064520</name>
</gene>
<evidence type="ECO:0000256" key="4">
    <source>
        <dbReference type="ARBA" id="ARBA00023125"/>
    </source>
</evidence>
<dbReference type="GO" id="GO:0003677">
    <property type="term" value="F:DNA binding"/>
    <property type="evidence" value="ECO:0007669"/>
    <property type="project" value="UniProtKB-KW"/>
</dbReference>
<name>A0A8J3Z7S2_9ACTN</name>
<reference evidence="7" key="1">
    <citation type="submission" date="2021-01" db="EMBL/GenBank/DDBJ databases">
        <title>Whole genome shotgun sequence of Virgisporangium aurantiacum NBRC 16421.</title>
        <authorList>
            <person name="Komaki H."/>
            <person name="Tamura T."/>
        </authorList>
    </citation>
    <scope>NUCLEOTIDE SEQUENCE</scope>
    <source>
        <strain evidence="7">NBRC 16421</strain>
    </source>
</reference>
<comment type="similarity">
    <text evidence="1">Belongs to the sigma-70 factor family. ECF subfamily.</text>
</comment>
<organism evidence="7 8">
    <name type="scientific">Virgisporangium aurantiacum</name>
    <dbReference type="NCBI Taxonomy" id="175570"/>
    <lineage>
        <taxon>Bacteria</taxon>
        <taxon>Bacillati</taxon>
        <taxon>Actinomycetota</taxon>
        <taxon>Actinomycetes</taxon>
        <taxon>Micromonosporales</taxon>
        <taxon>Micromonosporaceae</taxon>
        <taxon>Virgisporangium</taxon>
    </lineage>
</organism>
<accession>A0A8J3Z7S2</accession>
<dbReference type="InterPro" id="IPR013249">
    <property type="entry name" value="RNA_pol_sigma70_r4_t2"/>
</dbReference>
<evidence type="ECO:0000259" key="6">
    <source>
        <dbReference type="Pfam" id="PF08281"/>
    </source>
</evidence>
<dbReference type="PANTHER" id="PTHR43133:SF8">
    <property type="entry name" value="RNA POLYMERASE SIGMA FACTOR HI_1459-RELATED"/>
    <property type="match status" value="1"/>
</dbReference>
<dbReference type="Pfam" id="PF08281">
    <property type="entry name" value="Sigma70_r4_2"/>
    <property type="match status" value="1"/>
</dbReference>
<dbReference type="Proteomes" id="UP000612585">
    <property type="component" value="Unassembled WGS sequence"/>
</dbReference>